<evidence type="ECO:0000313" key="1">
    <source>
        <dbReference type="EMBL" id="NEK17478.1"/>
    </source>
</evidence>
<proteinExistence type="predicted"/>
<reference evidence="1 2" key="1">
    <citation type="submission" date="2019-12" db="EMBL/GenBank/DDBJ databases">
        <title>Rhizobium genotypes associated with high levels of biological nitrogen fixation by grain legumes in a temperate-maritime cropping system.</title>
        <authorList>
            <person name="Maluk M."/>
            <person name="Francesc Ferrando Molina F."/>
            <person name="Lopez Del Egido L."/>
            <person name="Lafos M."/>
            <person name="Langarica-Fuentes A."/>
            <person name="Gebre Yohannes G."/>
            <person name="Young M.W."/>
            <person name="Martin P."/>
            <person name="Gantlett R."/>
            <person name="Kenicer G."/>
            <person name="Hawes C."/>
            <person name="Begg G.S."/>
            <person name="Quilliam R.S."/>
            <person name="Squire G.R."/>
            <person name="Poole P.S."/>
            <person name="Young P.W."/>
            <person name="Iannetta P.M."/>
            <person name="James E.K."/>
        </authorList>
    </citation>
    <scope>NUCLEOTIDE SEQUENCE [LARGE SCALE GENOMIC DNA]</scope>
    <source>
        <strain evidence="1 2">JHI54</strain>
    </source>
</reference>
<accession>A0A7K3VLM8</accession>
<name>A0A7K3VLM8_RHILE</name>
<dbReference type="Proteomes" id="UP000471705">
    <property type="component" value="Unassembled WGS sequence"/>
</dbReference>
<gene>
    <name evidence="1" type="ORF">GR257_21855</name>
</gene>
<organism evidence="1 2">
    <name type="scientific">Rhizobium leguminosarum</name>
    <dbReference type="NCBI Taxonomy" id="384"/>
    <lineage>
        <taxon>Bacteria</taxon>
        <taxon>Pseudomonadati</taxon>
        <taxon>Pseudomonadota</taxon>
        <taxon>Alphaproteobacteria</taxon>
        <taxon>Hyphomicrobiales</taxon>
        <taxon>Rhizobiaceae</taxon>
        <taxon>Rhizobium/Agrobacterium group</taxon>
        <taxon>Rhizobium</taxon>
    </lineage>
</organism>
<dbReference type="AlphaFoldDB" id="A0A7K3VLM8"/>
<evidence type="ECO:0000313" key="2">
    <source>
        <dbReference type="Proteomes" id="UP000471705"/>
    </source>
</evidence>
<sequence>MDEGLLQIVDEIEEVALDASRRLPPEILGQVLAFLTKVSLVLEQAYRDIIPILIDVKYLDERTLSGPQFVTIMKNIDLVLSTSHYRDAEEICSRLKTLKNTYLNDLAQHISPDEKYQWSGLLGLIEEREGRIVQLISHQLFQIKDALNDASAVNLPAVRKMASDQIVEVQKSLRELNSFTSRILGLSGSAGLLEMLRDPSGTPTATRELSLMIDRRQVIRDQHNYSTTGSQSPIYGAGMQTGNINNEWSAPQIDLPHLARELEILRMAMKSEATGEPDEDIALGEIAKAEAAAKSGDQTKALQALKSAGRWAFSVAEKIGVGVAIAAMKPLIGG</sequence>
<dbReference type="EMBL" id="WUFV01000013">
    <property type="protein sequence ID" value="NEK17478.1"/>
    <property type="molecule type" value="Genomic_DNA"/>
</dbReference>
<dbReference type="RefSeq" id="WP_164048088.1">
    <property type="nucleotide sequence ID" value="NZ_WUFV01000013.1"/>
</dbReference>
<protein>
    <submittedName>
        <fullName evidence="1">Uncharacterized protein</fullName>
    </submittedName>
</protein>
<comment type="caution">
    <text evidence="1">The sequence shown here is derived from an EMBL/GenBank/DDBJ whole genome shotgun (WGS) entry which is preliminary data.</text>
</comment>